<evidence type="ECO:0000313" key="2">
    <source>
        <dbReference type="Proteomes" id="UP001341136"/>
    </source>
</evidence>
<protein>
    <submittedName>
        <fullName evidence="1">DNA helicase</fullName>
    </submittedName>
</protein>
<dbReference type="SUPFAM" id="SSF52540">
    <property type="entry name" value="P-loop containing nucleoside triphosphate hydrolases"/>
    <property type="match status" value="1"/>
</dbReference>
<dbReference type="GO" id="GO:0004386">
    <property type="term" value="F:helicase activity"/>
    <property type="evidence" value="ECO:0007669"/>
    <property type="project" value="UniProtKB-KW"/>
</dbReference>
<proteinExistence type="predicted"/>
<keyword evidence="1" id="KW-0347">Helicase</keyword>
<keyword evidence="1" id="KW-0378">Hydrolase</keyword>
<keyword evidence="2" id="KW-1185">Reference proteome</keyword>
<keyword evidence="1" id="KW-0067">ATP-binding</keyword>
<name>A0ABZ2CU45_9BACI</name>
<gene>
    <name evidence="1" type="ORF">V5G21_00825</name>
</gene>
<accession>A0ABZ2CU45</accession>
<sequence>MTGGYGEQLLSKVVDTGDMGALKRYGIQREHFQTEAERQAFDFVVSYGSQNGQAPSYATYVRECPDVLYIPEVSDTFEWMSRKLKAAAARNDLVERLQSKEFDTQFEGVDDGVELAKYLESIAQEVIERNTVTQAVGKTLEDLKADFVSEYKLRKEGRSFKIWKTPFESLNEEIGGLYSGDIYGFFAESGRGKSYSIIVFVHHLLRQGARVLVKSFEMHTYRWLSRLFSVMTAEKGFLKDEKGEAVGVPNREILTGKLDEEYEEAFLSIVDEINEYYSGTLILQAKGETGAGKLRRSLDELDAELARDPDIDVVVIDPIYGFSDVYGRNSNRTTGGAAEQTARRFETLVGDHNVVGIYAVQADVDKKDKSDEDGAHAIRLPRRDKVKTSKALLEIATILFSFDSNNDGLAAIGIEKGRDGGEDFELELISMLDVGVLKEPEVSASQFELDF</sequence>
<organism evidence="1 2">
    <name type="scientific">Shouchella rhizosphaerae</name>
    <dbReference type="NCBI Taxonomy" id="866786"/>
    <lineage>
        <taxon>Bacteria</taxon>
        <taxon>Bacillati</taxon>
        <taxon>Bacillota</taxon>
        <taxon>Bacilli</taxon>
        <taxon>Bacillales</taxon>
        <taxon>Bacillaceae</taxon>
        <taxon>Shouchella</taxon>
    </lineage>
</organism>
<dbReference type="Proteomes" id="UP001341136">
    <property type="component" value="Chromosome"/>
</dbReference>
<dbReference type="Gene3D" id="3.40.50.300">
    <property type="entry name" value="P-loop containing nucleotide triphosphate hydrolases"/>
    <property type="match status" value="1"/>
</dbReference>
<dbReference type="EMBL" id="CP144921">
    <property type="protein sequence ID" value="WWA30372.1"/>
    <property type="molecule type" value="Genomic_DNA"/>
</dbReference>
<reference evidence="1 2" key="1">
    <citation type="submission" date="2024-01" db="EMBL/GenBank/DDBJ databases">
        <title>Culturomics analysis of mouse respiratory tract.</title>
        <authorList>
            <person name="Phillips A.M."/>
            <person name="Collette N.M."/>
            <person name="Mageeney C.M."/>
            <person name="Sinha A."/>
            <person name="Hern K.E."/>
            <person name="Arkin A.P."/>
            <person name="Williams K.P."/>
            <person name="Branda S."/>
        </authorList>
    </citation>
    <scope>NUCLEOTIDE SEQUENCE [LARGE SCALE GENOMIC DNA]</scope>
    <source>
        <strain evidence="1 2">CP20</strain>
    </source>
</reference>
<keyword evidence="1" id="KW-0547">Nucleotide-binding</keyword>
<dbReference type="InterPro" id="IPR027417">
    <property type="entry name" value="P-loop_NTPase"/>
</dbReference>
<dbReference type="RefSeq" id="WP_338465129.1">
    <property type="nucleotide sequence ID" value="NZ_CP144921.1"/>
</dbReference>
<evidence type="ECO:0000313" key="1">
    <source>
        <dbReference type="EMBL" id="WWA30372.1"/>
    </source>
</evidence>